<dbReference type="STRING" id="68214.AVL59_28530"/>
<name>A0A1B1B2C8_9ACTN</name>
<gene>
    <name evidence="2" type="ORF">AVL59_28530</name>
</gene>
<dbReference type="KEGG" id="sgs:AVL59_28530"/>
<protein>
    <submittedName>
        <fullName evidence="2">Uncharacterized protein</fullName>
    </submittedName>
</protein>
<dbReference type="Proteomes" id="UP000092659">
    <property type="component" value="Chromosome"/>
</dbReference>
<accession>A0A1B1B2C8</accession>
<feature type="region of interest" description="Disordered" evidence="1">
    <location>
        <begin position="188"/>
        <end position="246"/>
    </location>
</feature>
<evidence type="ECO:0000313" key="3">
    <source>
        <dbReference type="Proteomes" id="UP000092659"/>
    </source>
</evidence>
<evidence type="ECO:0000313" key="2">
    <source>
        <dbReference type="EMBL" id="ANP52964.1"/>
    </source>
</evidence>
<organism evidence="2 3">
    <name type="scientific">Streptomyces griseochromogenes</name>
    <dbReference type="NCBI Taxonomy" id="68214"/>
    <lineage>
        <taxon>Bacteria</taxon>
        <taxon>Bacillati</taxon>
        <taxon>Actinomycetota</taxon>
        <taxon>Actinomycetes</taxon>
        <taxon>Kitasatosporales</taxon>
        <taxon>Streptomycetaceae</taxon>
        <taxon>Streptomyces</taxon>
    </lineage>
</organism>
<evidence type="ECO:0000256" key="1">
    <source>
        <dbReference type="SAM" id="MobiDB-lite"/>
    </source>
</evidence>
<sequence length="329" mass="36246">MFVRSEKIPGYAAARLYYSVSPTRAGAPEALTRSKAEALRAHVGDHLELRVDSTPFSSQLFGASQRYPYAEATLRLVEAEWSDDLNPQVRGMDGSLFLRFRLDDRRFLQQLIDHRDPDWGPELAFRRRILHWGTQNWGGLTWTLSAGGTHLYCCDVDVFLPEEPEEVTEDLYLFILSFDPVAYEHALSETGGEAEDGRREPDEPVEPAEPDVPVEFVDPGQADEAVDSPLVPATSSASARDEDPHIGRCTDCGTRLRLPSALLTVVEETGGTAILSCTGCRKGQMVRIASASDRRLGGARFEVLTPPDPAYISEALRRAGLDDLAGQDG</sequence>
<dbReference type="EMBL" id="CP016279">
    <property type="protein sequence ID" value="ANP52964.1"/>
    <property type="molecule type" value="Genomic_DNA"/>
</dbReference>
<reference evidence="2 3" key="1">
    <citation type="submission" date="2016-06" db="EMBL/GenBank/DDBJ databases">
        <title>Complete genome sequence of Streptomyces griseochromogenes ATCC 14511, the Blasticidin S producer.</title>
        <authorList>
            <person name="Wu L."/>
        </authorList>
    </citation>
    <scope>NUCLEOTIDE SEQUENCE [LARGE SCALE GENOMIC DNA]</scope>
    <source>
        <strain evidence="2 3">ATCC 14511</strain>
    </source>
</reference>
<proteinExistence type="predicted"/>
<dbReference type="AlphaFoldDB" id="A0A1B1B2C8"/>